<name>A0ACB5SYV0_AMBMO</name>
<sequence>MSQLEREMRTSHKKKKHPSSRSQSRSRPHSQSHSPEQQEEPSLFDSEGTDFNFTKLEELLRKKVLSESPSDQPLSPTSGGASARVSPSVSGRSSPIPGITLGSSAFSPLRTGRVTLNREESRANSVIGSIIDPEDEDDSTATSRANSNNSGSGAGGVRVYDVGDVIAALAERSRGKKLDATSRQVLLGELFKLVIKPGSADAVNENDLVKLIGFLKSALSRVGDGTGSDGDDDSEGMLEVLLSLRCCVAYACSDSDEVGTFVIDQLFPLLLGKVFNNNADGLGTAVSSAAVASGDGSDMGTDVKGASNGENIGHSSIVSNFIVSYFALMLVVFDDSNCYGLEENVDHFMELAESLTHGQSNEEDILSNSFHGIAVVLTLIHKAGRKSTVNRLVQDTLPRLLAFLGNEYPKKVHNSVAVLIGLMYEIFN</sequence>
<dbReference type="Proteomes" id="UP001165064">
    <property type="component" value="Unassembled WGS sequence"/>
</dbReference>
<reference evidence="1" key="1">
    <citation type="submission" date="2023-04" db="EMBL/GenBank/DDBJ databases">
        <title>Ambrosiozyma monospora NBRC 10751.</title>
        <authorList>
            <person name="Ichikawa N."/>
            <person name="Sato H."/>
            <person name="Tonouchi N."/>
        </authorList>
    </citation>
    <scope>NUCLEOTIDE SEQUENCE</scope>
    <source>
        <strain evidence="1">NBRC 10751</strain>
    </source>
</reference>
<organism evidence="1 2">
    <name type="scientific">Ambrosiozyma monospora</name>
    <name type="common">Yeast</name>
    <name type="synonym">Endomycopsis monosporus</name>
    <dbReference type="NCBI Taxonomy" id="43982"/>
    <lineage>
        <taxon>Eukaryota</taxon>
        <taxon>Fungi</taxon>
        <taxon>Dikarya</taxon>
        <taxon>Ascomycota</taxon>
        <taxon>Saccharomycotina</taxon>
        <taxon>Pichiomycetes</taxon>
        <taxon>Pichiales</taxon>
        <taxon>Pichiaceae</taxon>
        <taxon>Ambrosiozyma</taxon>
    </lineage>
</organism>
<evidence type="ECO:0000313" key="1">
    <source>
        <dbReference type="EMBL" id="GME75826.1"/>
    </source>
</evidence>
<dbReference type="EMBL" id="BSXS01001327">
    <property type="protein sequence ID" value="GME75826.1"/>
    <property type="molecule type" value="Genomic_DNA"/>
</dbReference>
<accession>A0ACB5SYV0</accession>
<evidence type="ECO:0000313" key="2">
    <source>
        <dbReference type="Proteomes" id="UP001165064"/>
    </source>
</evidence>
<keyword evidence="2" id="KW-1185">Reference proteome</keyword>
<protein>
    <submittedName>
        <fullName evidence="1">Unnamed protein product</fullName>
    </submittedName>
</protein>
<comment type="caution">
    <text evidence="1">The sequence shown here is derived from an EMBL/GenBank/DDBJ whole genome shotgun (WGS) entry which is preliminary data.</text>
</comment>
<gene>
    <name evidence="1" type="ORF">Amon02_000232500</name>
</gene>
<proteinExistence type="predicted"/>